<dbReference type="EMBL" id="AP017424">
    <property type="protein sequence ID" value="BAU87628.1"/>
    <property type="molecule type" value="Genomic_DNA"/>
</dbReference>
<evidence type="ECO:0008006" key="8">
    <source>
        <dbReference type="Google" id="ProtNLM"/>
    </source>
</evidence>
<reference evidence="6 7" key="1">
    <citation type="journal article" date="2016" name="Genome Announc.">
        <title>Complete Genome Sequence of Thiostrepton-Producing Streptomyces laurentii ATCC 31255.</title>
        <authorList>
            <person name="Doi K."/>
            <person name="Fujino Y."/>
            <person name="Nagayoshi Y."/>
            <person name="Ohshima T."/>
            <person name="Ogata S."/>
        </authorList>
    </citation>
    <scope>NUCLEOTIDE SEQUENCE [LARGE SCALE GENOMIC DNA]</scope>
    <source>
        <strain evidence="6 7">ATCC 31255</strain>
    </source>
</reference>
<dbReference type="PIRSF" id="PIRSF000103">
    <property type="entry name" value="HIBADH"/>
    <property type="match status" value="1"/>
</dbReference>
<dbReference type="GO" id="GO:0016491">
    <property type="term" value="F:oxidoreductase activity"/>
    <property type="evidence" value="ECO:0007669"/>
    <property type="project" value="UniProtKB-KW"/>
</dbReference>
<name>A0A169PFP6_STRLU</name>
<evidence type="ECO:0000256" key="2">
    <source>
        <dbReference type="ARBA" id="ARBA00023002"/>
    </source>
</evidence>
<dbReference type="InterPro" id="IPR051265">
    <property type="entry name" value="HIBADH-related_NP60_sf"/>
</dbReference>
<dbReference type="Gene3D" id="1.10.1040.10">
    <property type="entry name" value="N-(1-d-carboxylethyl)-l-norvaline Dehydrogenase, domain 2"/>
    <property type="match status" value="1"/>
</dbReference>
<dbReference type="KEGG" id="slau:SLA_6762"/>
<evidence type="ECO:0000313" key="7">
    <source>
        <dbReference type="Proteomes" id="UP000217676"/>
    </source>
</evidence>
<dbReference type="SUPFAM" id="SSF51735">
    <property type="entry name" value="NAD(P)-binding Rossmann-fold domains"/>
    <property type="match status" value="1"/>
</dbReference>
<dbReference type="Gene3D" id="3.40.50.720">
    <property type="entry name" value="NAD(P)-binding Rossmann-like Domain"/>
    <property type="match status" value="1"/>
</dbReference>
<evidence type="ECO:0000256" key="3">
    <source>
        <dbReference type="SAM" id="MobiDB-lite"/>
    </source>
</evidence>
<dbReference type="Proteomes" id="UP000217676">
    <property type="component" value="Chromosome"/>
</dbReference>
<evidence type="ECO:0000259" key="5">
    <source>
        <dbReference type="Pfam" id="PF21761"/>
    </source>
</evidence>
<keyword evidence="2" id="KW-0560">Oxidoreductase</keyword>
<evidence type="ECO:0000259" key="4">
    <source>
        <dbReference type="Pfam" id="PF03446"/>
    </source>
</evidence>
<feature type="compositionally biased region" description="Polar residues" evidence="3">
    <location>
        <begin position="1"/>
        <end position="13"/>
    </location>
</feature>
<feature type="region of interest" description="Disordered" evidence="3">
    <location>
        <begin position="1"/>
        <end position="22"/>
    </location>
</feature>
<gene>
    <name evidence="6" type="ORF">SLA_6762</name>
</gene>
<proteinExistence type="inferred from homology"/>
<dbReference type="InterPro" id="IPR015815">
    <property type="entry name" value="HIBADH-related"/>
</dbReference>
<organism evidence="6 7">
    <name type="scientific">Streptomyces laurentii</name>
    <dbReference type="NCBI Taxonomy" id="39478"/>
    <lineage>
        <taxon>Bacteria</taxon>
        <taxon>Bacillati</taxon>
        <taxon>Actinomycetota</taxon>
        <taxon>Actinomycetes</taxon>
        <taxon>Kitasatosporales</taxon>
        <taxon>Streptomycetaceae</taxon>
        <taxon>Streptomyces</taxon>
    </lineage>
</organism>
<dbReference type="PANTHER" id="PTHR43580:SF2">
    <property type="entry name" value="CYTOKINE-LIKE NUCLEAR FACTOR N-PAC"/>
    <property type="match status" value="1"/>
</dbReference>
<dbReference type="Pfam" id="PF21761">
    <property type="entry name" value="RedAm-like_C"/>
    <property type="match status" value="1"/>
</dbReference>
<dbReference type="AlphaFoldDB" id="A0A169PFP6"/>
<dbReference type="InterPro" id="IPR013328">
    <property type="entry name" value="6PGD_dom2"/>
</dbReference>
<feature type="domain" description="NADPH-dependent reductive aminase-like C-terminal" evidence="5">
    <location>
        <begin position="179"/>
        <end position="304"/>
    </location>
</feature>
<dbReference type="Pfam" id="PF03446">
    <property type="entry name" value="NAD_binding_2"/>
    <property type="match status" value="1"/>
</dbReference>
<dbReference type="GO" id="GO:0050661">
    <property type="term" value="F:NADP binding"/>
    <property type="evidence" value="ECO:0007669"/>
    <property type="project" value="InterPro"/>
</dbReference>
<dbReference type="InterPro" id="IPR048666">
    <property type="entry name" value="RedAm-like_C"/>
</dbReference>
<sequence>MSSSRQTPLSSNPAGDHESTVTVLGLGPMGRALAGAFVAAGVRTTVWNRTPGRDRELIEQGATGAASAAEAVAASPLTVVCLVNYDATDAVLRQEPVTAALKGRALVNLSADIPGRARDTGRWAAEHGIAYLDGAIMTPAATIGTPRSVFLYSGPEELYEAQRPVLDALGGSHTRLGADIGRAAAFDIALLDLFWTSMAGYTHALALAGAEGVTPRELAPFAQGIGAILPPLFEEFAKDAESGRYSGEGNPLTSAVSTMTHVVHASEAHGIDAGIMRSIEGLARRTVALGHGADGFSRIAEVLGRWSGAATGTASSRS</sequence>
<dbReference type="InterPro" id="IPR036291">
    <property type="entry name" value="NAD(P)-bd_dom_sf"/>
</dbReference>
<protein>
    <recommendedName>
        <fullName evidence="8">Dehydrogenase</fullName>
    </recommendedName>
</protein>
<evidence type="ECO:0000256" key="1">
    <source>
        <dbReference type="ARBA" id="ARBA00009080"/>
    </source>
</evidence>
<comment type="similarity">
    <text evidence="1">Belongs to the HIBADH-related family.</text>
</comment>
<dbReference type="PANTHER" id="PTHR43580">
    <property type="entry name" value="OXIDOREDUCTASE GLYR1-RELATED"/>
    <property type="match status" value="1"/>
</dbReference>
<evidence type="ECO:0000313" key="6">
    <source>
        <dbReference type="EMBL" id="BAU87628.1"/>
    </source>
</evidence>
<keyword evidence="7" id="KW-1185">Reference proteome</keyword>
<feature type="domain" description="6-phosphogluconate dehydrogenase NADP-binding" evidence="4">
    <location>
        <begin position="21"/>
        <end position="174"/>
    </location>
</feature>
<accession>A0A169PFP6</accession>
<dbReference type="InterPro" id="IPR006115">
    <property type="entry name" value="6PGDH_NADP-bd"/>
</dbReference>